<feature type="compositionally biased region" description="Basic and acidic residues" evidence="1">
    <location>
        <begin position="373"/>
        <end position="383"/>
    </location>
</feature>
<dbReference type="GO" id="GO:0090313">
    <property type="term" value="P:regulation of protein targeting to membrane"/>
    <property type="evidence" value="ECO:0007669"/>
    <property type="project" value="TreeGrafter"/>
</dbReference>
<feature type="domain" description="AsmA" evidence="2">
    <location>
        <begin position="2"/>
        <end position="235"/>
    </location>
</feature>
<feature type="compositionally biased region" description="Polar residues" evidence="1">
    <location>
        <begin position="359"/>
        <end position="371"/>
    </location>
</feature>
<feature type="region of interest" description="Disordered" evidence="1">
    <location>
        <begin position="327"/>
        <end position="385"/>
    </location>
</feature>
<dbReference type="Proteomes" id="UP000198771">
    <property type="component" value="Unassembled WGS sequence"/>
</dbReference>
<dbReference type="AlphaFoldDB" id="A0A1G6CUS5"/>
<dbReference type="Pfam" id="PF05170">
    <property type="entry name" value="AsmA"/>
    <property type="match status" value="2"/>
</dbReference>
<evidence type="ECO:0000256" key="1">
    <source>
        <dbReference type="SAM" id="MobiDB-lite"/>
    </source>
</evidence>
<evidence type="ECO:0000313" key="3">
    <source>
        <dbReference type="EMBL" id="SDB36495.1"/>
    </source>
</evidence>
<keyword evidence="4" id="KW-1185">Reference proteome</keyword>
<gene>
    <name evidence="3" type="ORF">SAMN05660653_01725</name>
</gene>
<dbReference type="RefSeq" id="WP_092120103.1">
    <property type="nucleotide sequence ID" value="NZ_FMXO01000009.1"/>
</dbReference>
<sequence length="678" mass="73408">MKKILIIIGILVLLAVGAVVALAMLVDPNAFRPLIARQVQEATDREVLITGDLSWTFWPRLGISMGAAELGNPPGMEEHRPLLTVGSAELFVDVTPLFRKRLQVGEIVLHDVAVHVLTLDDGRSNLDNLRQPEPEDAREDPRSVPDRTEEPTPETATEREWEIVVEGLRMANAEIVIDDRQAGRTTEVRDLHLTLSRFAPGEWVSIALEGRADVDQVSMANTLRAEARLAPDFQLLELRDVKADVVARGDDVPGGSKVVAVQGEVRLDMEGRVAVIDPLLFSLDDLRLVGDLRVDYSGKPEIAAAFTADTLDLNPLLRELKNQRTVNGLNGSARPDGTSGKTEGFENDMAGDVRGQESAAASSTNAVQDSVSSDERQLSREEPDLSILESVNGQLSLYVATVLADELRLTDSRMALSLRDGQLTLQDLLTHAFAGQINLSALLDSAVAPPTYIVDLRVQGVEAQEALIALAQTNILSGTAEVAAELQGAGLSEHAVMHGLRGNLSLDFVDGALWGVNLPHEVRKVHAAFRGRTIGETDLVQKTDFTSLSGSFQIGDAKAVTQDLAMASPLLRMNGEGVLELPTKSVDMVVDVGVVGTLEGQHGREWEELKGLTIPLRISGPLSDPNFALNVDDALRQRAAEEAEKLKGKAKQELERTLRRQLGDDAEEGLGGLLKKLF</sequence>
<protein>
    <submittedName>
        <fullName evidence="3">AsmA protein</fullName>
    </submittedName>
</protein>
<accession>A0A1G6CUS5</accession>
<feature type="region of interest" description="Disordered" evidence="1">
    <location>
        <begin position="123"/>
        <end position="159"/>
    </location>
</feature>
<dbReference type="EMBL" id="FMXO01000009">
    <property type="protein sequence ID" value="SDB36495.1"/>
    <property type="molecule type" value="Genomic_DNA"/>
</dbReference>
<reference evidence="3 4" key="1">
    <citation type="submission" date="2016-10" db="EMBL/GenBank/DDBJ databases">
        <authorList>
            <person name="de Groot N.N."/>
        </authorList>
    </citation>
    <scope>NUCLEOTIDE SEQUENCE [LARGE SCALE GENOMIC DNA]</scope>
    <source>
        <strain evidence="3 4">ASO4-2</strain>
    </source>
</reference>
<name>A0A1G6CUS5_9BACT</name>
<dbReference type="OrthoDB" id="9766390at2"/>
<feature type="domain" description="AsmA" evidence="2">
    <location>
        <begin position="353"/>
        <end position="559"/>
    </location>
</feature>
<proteinExistence type="predicted"/>
<dbReference type="InterPro" id="IPR007844">
    <property type="entry name" value="AsmA"/>
</dbReference>
<dbReference type="PANTHER" id="PTHR30441:SF4">
    <property type="entry name" value="PROTEIN ASMA"/>
    <property type="match status" value="1"/>
</dbReference>
<dbReference type="STRING" id="617002.SAMN05660653_01725"/>
<evidence type="ECO:0000259" key="2">
    <source>
        <dbReference type="Pfam" id="PF05170"/>
    </source>
</evidence>
<dbReference type="PANTHER" id="PTHR30441">
    <property type="entry name" value="DUF748 DOMAIN-CONTAINING PROTEIN"/>
    <property type="match status" value="1"/>
</dbReference>
<dbReference type="InterPro" id="IPR052894">
    <property type="entry name" value="AsmA-related"/>
</dbReference>
<evidence type="ECO:0000313" key="4">
    <source>
        <dbReference type="Proteomes" id="UP000198771"/>
    </source>
</evidence>
<dbReference type="GO" id="GO:0005886">
    <property type="term" value="C:plasma membrane"/>
    <property type="evidence" value="ECO:0007669"/>
    <property type="project" value="TreeGrafter"/>
</dbReference>
<organism evidence="3 4">
    <name type="scientific">Desulfonatronum thiosulfatophilum</name>
    <dbReference type="NCBI Taxonomy" id="617002"/>
    <lineage>
        <taxon>Bacteria</taxon>
        <taxon>Pseudomonadati</taxon>
        <taxon>Thermodesulfobacteriota</taxon>
        <taxon>Desulfovibrionia</taxon>
        <taxon>Desulfovibrionales</taxon>
        <taxon>Desulfonatronaceae</taxon>
        <taxon>Desulfonatronum</taxon>
    </lineage>
</organism>